<organism evidence="2 3">
    <name type="scientific">Elysia marginata</name>
    <dbReference type="NCBI Taxonomy" id="1093978"/>
    <lineage>
        <taxon>Eukaryota</taxon>
        <taxon>Metazoa</taxon>
        <taxon>Spiralia</taxon>
        <taxon>Lophotrochozoa</taxon>
        <taxon>Mollusca</taxon>
        <taxon>Gastropoda</taxon>
        <taxon>Heterobranchia</taxon>
        <taxon>Euthyneura</taxon>
        <taxon>Panpulmonata</taxon>
        <taxon>Sacoglossa</taxon>
        <taxon>Placobranchoidea</taxon>
        <taxon>Plakobranchidae</taxon>
        <taxon>Elysia</taxon>
    </lineage>
</organism>
<evidence type="ECO:0000313" key="3">
    <source>
        <dbReference type="Proteomes" id="UP000762676"/>
    </source>
</evidence>
<reference evidence="2 3" key="1">
    <citation type="journal article" date="2021" name="Elife">
        <title>Chloroplast acquisition without the gene transfer in kleptoplastic sea slugs, Plakobranchus ocellatus.</title>
        <authorList>
            <person name="Maeda T."/>
            <person name="Takahashi S."/>
            <person name="Yoshida T."/>
            <person name="Shimamura S."/>
            <person name="Takaki Y."/>
            <person name="Nagai Y."/>
            <person name="Toyoda A."/>
            <person name="Suzuki Y."/>
            <person name="Arimoto A."/>
            <person name="Ishii H."/>
            <person name="Satoh N."/>
            <person name="Nishiyama T."/>
            <person name="Hasebe M."/>
            <person name="Maruyama T."/>
            <person name="Minagawa J."/>
            <person name="Obokata J."/>
            <person name="Shigenobu S."/>
        </authorList>
    </citation>
    <scope>NUCLEOTIDE SEQUENCE [LARGE SCALE GENOMIC DNA]</scope>
</reference>
<name>A0AAV4FEK8_9GAST</name>
<feature type="compositionally biased region" description="Low complexity" evidence="1">
    <location>
        <begin position="23"/>
        <end position="36"/>
    </location>
</feature>
<dbReference type="EMBL" id="BMAT01004282">
    <property type="protein sequence ID" value="GFR71310.1"/>
    <property type="molecule type" value="Genomic_DNA"/>
</dbReference>
<gene>
    <name evidence="2" type="ORF">ElyMa_002091000</name>
</gene>
<dbReference type="AlphaFoldDB" id="A0AAV4FEK8"/>
<comment type="caution">
    <text evidence="2">The sequence shown here is derived from an EMBL/GenBank/DDBJ whole genome shotgun (WGS) entry which is preliminary data.</text>
</comment>
<evidence type="ECO:0000256" key="1">
    <source>
        <dbReference type="SAM" id="MobiDB-lite"/>
    </source>
</evidence>
<protein>
    <submittedName>
        <fullName evidence="2">Uncharacterized protein</fullName>
    </submittedName>
</protein>
<evidence type="ECO:0000313" key="2">
    <source>
        <dbReference type="EMBL" id="GFR71310.1"/>
    </source>
</evidence>
<dbReference type="Proteomes" id="UP000762676">
    <property type="component" value="Unassembled WGS sequence"/>
</dbReference>
<feature type="compositionally biased region" description="Polar residues" evidence="1">
    <location>
        <begin position="65"/>
        <end position="74"/>
    </location>
</feature>
<feature type="region of interest" description="Disordered" evidence="1">
    <location>
        <begin position="1"/>
        <end position="80"/>
    </location>
</feature>
<sequence>MRWNEGRKSHSLSLVSIPGDPASPGRSTSRSGSLGLKARPDPLSVTEGRQMEGKNDGQMDGGRNNIPQSGTQPTAHDKTRVFPQTTLSYKEIDGVAVVEHLGTHFLDPITQNYKEFTCIDVQASVQGQRWHVPLGKVIA</sequence>
<accession>A0AAV4FEK8</accession>
<keyword evidence="3" id="KW-1185">Reference proteome</keyword>
<proteinExistence type="predicted"/>